<protein>
    <submittedName>
        <fullName evidence="2">Uncharacterized protein</fullName>
    </submittedName>
</protein>
<evidence type="ECO:0000256" key="1">
    <source>
        <dbReference type="SAM" id="MobiDB-lite"/>
    </source>
</evidence>
<dbReference type="GeneTree" id="ENSGT00660000097317"/>
<dbReference type="HOGENOM" id="CLU_2014441_0_0_1"/>
<accession>H2ZF20</accession>
<dbReference type="Proteomes" id="UP000007875">
    <property type="component" value="Unassembled WGS sequence"/>
</dbReference>
<feature type="region of interest" description="Disordered" evidence="1">
    <location>
        <begin position="86"/>
        <end position="123"/>
    </location>
</feature>
<keyword evidence="3" id="KW-1185">Reference proteome</keyword>
<organism evidence="2 3">
    <name type="scientific">Ciona savignyi</name>
    <name type="common">Pacific transparent sea squirt</name>
    <dbReference type="NCBI Taxonomy" id="51511"/>
    <lineage>
        <taxon>Eukaryota</taxon>
        <taxon>Metazoa</taxon>
        <taxon>Chordata</taxon>
        <taxon>Tunicata</taxon>
        <taxon>Ascidiacea</taxon>
        <taxon>Phlebobranchia</taxon>
        <taxon>Cionidae</taxon>
        <taxon>Ciona</taxon>
    </lineage>
</organism>
<feature type="compositionally biased region" description="Basic and acidic residues" evidence="1">
    <location>
        <begin position="107"/>
        <end position="116"/>
    </location>
</feature>
<evidence type="ECO:0000313" key="3">
    <source>
        <dbReference type="Proteomes" id="UP000007875"/>
    </source>
</evidence>
<dbReference type="InParanoid" id="H2ZF20"/>
<name>H2ZF20_CIOSA</name>
<reference evidence="2" key="3">
    <citation type="submission" date="2025-09" db="UniProtKB">
        <authorList>
            <consortium name="Ensembl"/>
        </authorList>
    </citation>
    <scope>IDENTIFICATION</scope>
</reference>
<proteinExistence type="predicted"/>
<feature type="compositionally biased region" description="Polar residues" evidence="1">
    <location>
        <begin position="7"/>
        <end position="21"/>
    </location>
</feature>
<dbReference type="Ensembl" id="ENSCSAVT00000016367.1">
    <property type="protein sequence ID" value="ENSCSAVP00000016186.1"/>
    <property type="gene ID" value="ENSCSAVG00000009519.1"/>
</dbReference>
<evidence type="ECO:0000313" key="2">
    <source>
        <dbReference type="Ensembl" id="ENSCSAVP00000016186.1"/>
    </source>
</evidence>
<reference evidence="2" key="2">
    <citation type="submission" date="2025-08" db="UniProtKB">
        <authorList>
            <consortium name="Ensembl"/>
        </authorList>
    </citation>
    <scope>IDENTIFICATION</scope>
</reference>
<reference evidence="3" key="1">
    <citation type="submission" date="2003-08" db="EMBL/GenBank/DDBJ databases">
        <authorList>
            <person name="Birren B."/>
            <person name="Nusbaum C."/>
            <person name="Abebe A."/>
            <person name="Abouelleil A."/>
            <person name="Adekoya E."/>
            <person name="Ait-zahra M."/>
            <person name="Allen N."/>
            <person name="Allen T."/>
            <person name="An P."/>
            <person name="Anderson M."/>
            <person name="Anderson S."/>
            <person name="Arachchi H."/>
            <person name="Armbruster J."/>
            <person name="Bachantsang P."/>
            <person name="Baldwin J."/>
            <person name="Barry A."/>
            <person name="Bayul T."/>
            <person name="Blitshsteyn B."/>
            <person name="Bloom T."/>
            <person name="Blye J."/>
            <person name="Boguslavskiy L."/>
            <person name="Borowsky M."/>
            <person name="Boukhgalter B."/>
            <person name="Brunache A."/>
            <person name="Butler J."/>
            <person name="Calixte N."/>
            <person name="Calvo S."/>
            <person name="Camarata J."/>
            <person name="Campo K."/>
            <person name="Chang J."/>
            <person name="Cheshatsang Y."/>
            <person name="Citroen M."/>
            <person name="Collymore A."/>
            <person name="Considine T."/>
            <person name="Cook A."/>
            <person name="Cooke P."/>
            <person name="Corum B."/>
            <person name="Cuomo C."/>
            <person name="David R."/>
            <person name="Dawoe T."/>
            <person name="Degray S."/>
            <person name="Dodge S."/>
            <person name="Dooley K."/>
            <person name="Dorje P."/>
            <person name="Dorjee K."/>
            <person name="Dorris L."/>
            <person name="Duffey N."/>
            <person name="Dupes A."/>
            <person name="Elkins T."/>
            <person name="Engels R."/>
            <person name="Erickson J."/>
            <person name="Farina A."/>
            <person name="Faro S."/>
            <person name="Ferreira P."/>
            <person name="Fischer H."/>
            <person name="Fitzgerald M."/>
            <person name="Foley K."/>
            <person name="Gage D."/>
            <person name="Galagan J."/>
            <person name="Gearin G."/>
            <person name="Gnerre S."/>
            <person name="Gnirke A."/>
            <person name="Goyette A."/>
            <person name="Graham J."/>
            <person name="Grandbois E."/>
            <person name="Gyaltsen K."/>
            <person name="Hafez N."/>
            <person name="Hagopian D."/>
            <person name="Hagos B."/>
            <person name="Hall J."/>
            <person name="Hatcher B."/>
            <person name="Heller A."/>
            <person name="Higgins H."/>
            <person name="Honan T."/>
            <person name="Horn A."/>
            <person name="Houde N."/>
            <person name="Hughes L."/>
            <person name="Hulme W."/>
            <person name="Husby E."/>
            <person name="Iliev I."/>
            <person name="Jaffe D."/>
            <person name="Jones C."/>
            <person name="Kamal M."/>
            <person name="Kamat A."/>
            <person name="Kamvysselis M."/>
            <person name="Karlsson E."/>
            <person name="Kells C."/>
            <person name="Kieu A."/>
            <person name="Kisner P."/>
            <person name="Kodira C."/>
            <person name="Kulbokas E."/>
            <person name="Labutti K."/>
            <person name="Lama D."/>
            <person name="Landers T."/>
            <person name="Leger J."/>
            <person name="Levine S."/>
            <person name="Lewis D."/>
            <person name="Lewis T."/>
            <person name="Lindblad-toh K."/>
            <person name="Liu X."/>
            <person name="Lokyitsang T."/>
            <person name="Lokyitsang Y."/>
            <person name="Lucien O."/>
            <person name="Lui A."/>
            <person name="Ma L.J."/>
            <person name="Mabbitt R."/>
            <person name="Macdonald J."/>
            <person name="Maclean C."/>
            <person name="Major J."/>
            <person name="Manning J."/>
            <person name="Marabella R."/>
            <person name="Maru K."/>
            <person name="Matthews C."/>
            <person name="Mauceli E."/>
            <person name="Mccarthy M."/>
            <person name="Mcdonough S."/>
            <person name="Mcghee T."/>
            <person name="Meldrim J."/>
            <person name="Meneus L."/>
            <person name="Mesirov J."/>
            <person name="Mihalev A."/>
            <person name="Mihova T."/>
            <person name="Mikkelsen T."/>
            <person name="Mlenga V."/>
            <person name="Moru K."/>
            <person name="Mozes J."/>
            <person name="Mulrain L."/>
            <person name="Munson G."/>
            <person name="Naylor J."/>
            <person name="Newes C."/>
            <person name="Nguyen C."/>
            <person name="Nguyen N."/>
            <person name="Nguyen T."/>
            <person name="Nicol R."/>
            <person name="Nielsen C."/>
            <person name="Nizzari M."/>
            <person name="Norbu C."/>
            <person name="Norbu N."/>
            <person name="O'donnell P."/>
            <person name="Okoawo O."/>
            <person name="O'leary S."/>
            <person name="Omotosho B."/>
            <person name="O'neill K."/>
            <person name="Osman S."/>
            <person name="Parker S."/>
            <person name="Perrin D."/>
            <person name="Phunkhang P."/>
            <person name="Piqani B."/>
            <person name="Purcell S."/>
            <person name="Rachupka T."/>
            <person name="Ramasamy U."/>
            <person name="Rameau R."/>
            <person name="Ray V."/>
            <person name="Raymond C."/>
            <person name="Retta R."/>
            <person name="Richardson S."/>
            <person name="Rise C."/>
            <person name="Rodriguez J."/>
            <person name="Rogers J."/>
            <person name="Rogov P."/>
            <person name="Rutman M."/>
            <person name="Schupbach R."/>
            <person name="Seaman C."/>
            <person name="Settipalli S."/>
            <person name="Sharpe T."/>
            <person name="Sheridan J."/>
            <person name="Sherpa N."/>
            <person name="Shi J."/>
            <person name="Smirnov S."/>
            <person name="Smith C."/>
            <person name="Sougnez C."/>
            <person name="Spencer B."/>
            <person name="Stalker J."/>
            <person name="Stange-thomann N."/>
            <person name="Stavropoulos S."/>
            <person name="Stetson K."/>
            <person name="Stone C."/>
            <person name="Stone S."/>
            <person name="Stubbs M."/>
            <person name="Talamas J."/>
            <person name="Tchuinga P."/>
            <person name="Tenzing P."/>
            <person name="Tesfaye S."/>
            <person name="Theodore J."/>
            <person name="Thoulutsang Y."/>
            <person name="Topham K."/>
            <person name="Towey S."/>
            <person name="Tsamla T."/>
            <person name="Tsomo N."/>
            <person name="Vallee D."/>
            <person name="Vassiliev H."/>
            <person name="Venkataraman V."/>
            <person name="Vinson J."/>
            <person name="Vo A."/>
            <person name="Wade C."/>
            <person name="Wang S."/>
            <person name="Wangchuk T."/>
            <person name="Wangdi T."/>
            <person name="Whittaker C."/>
            <person name="Wilkinson J."/>
            <person name="Wu Y."/>
            <person name="Wyman D."/>
            <person name="Yadav S."/>
            <person name="Yang S."/>
            <person name="Yang X."/>
            <person name="Yeager S."/>
            <person name="Yee E."/>
            <person name="Young G."/>
            <person name="Zainoun J."/>
            <person name="Zembeck L."/>
            <person name="Zimmer A."/>
            <person name="Zody M."/>
            <person name="Lander E."/>
        </authorList>
    </citation>
    <scope>NUCLEOTIDE SEQUENCE [LARGE SCALE GENOMIC DNA]</scope>
</reference>
<sequence>MVAQAHSIVSHQTEPTIQNQPIGKLTDHDKAQLRVMRPPPAPRPPDRPRLGERNISLRKPLTNPRIPNRVGGASNNNFYSSLMYDSNTGAIKPFDSERRPLKAMPGEIKEPSKSGEVRQPAWK</sequence>
<feature type="region of interest" description="Disordered" evidence="1">
    <location>
        <begin position="1"/>
        <end position="72"/>
    </location>
</feature>
<dbReference type="AlphaFoldDB" id="H2ZF20"/>